<dbReference type="eggNOG" id="KOG1601">
    <property type="taxonomic scope" value="Eukaryota"/>
</dbReference>
<feature type="domain" description="Response regulatory" evidence="6">
    <location>
        <begin position="52"/>
        <end position="169"/>
    </location>
</feature>
<dbReference type="Gene3D" id="3.40.50.2300">
    <property type="match status" value="1"/>
</dbReference>
<dbReference type="Pfam" id="PF00072">
    <property type="entry name" value="Response_reg"/>
    <property type="match status" value="1"/>
</dbReference>
<feature type="repeat" description="WD" evidence="4">
    <location>
        <begin position="1051"/>
        <end position="1083"/>
    </location>
</feature>
<dbReference type="AlphaFoldDB" id="K8F124"/>
<keyword evidence="1 4" id="KW-0853">WD repeat</keyword>
<dbReference type="InterPro" id="IPR036322">
    <property type="entry name" value="WD40_repeat_dom_sf"/>
</dbReference>
<dbReference type="RefSeq" id="XP_007510130.1">
    <property type="nucleotide sequence ID" value="XM_007510068.1"/>
</dbReference>
<dbReference type="STRING" id="41875.K8F124"/>
<dbReference type="InterPro" id="IPR015943">
    <property type="entry name" value="WD40/YVTN_repeat-like_dom_sf"/>
</dbReference>
<gene>
    <name evidence="7" type="ordered locus">Bathy11g03700</name>
</gene>
<feature type="region of interest" description="Disordered" evidence="5">
    <location>
        <begin position="221"/>
        <end position="286"/>
    </location>
</feature>
<keyword evidence="2" id="KW-0677">Repeat</keyword>
<evidence type="ECO:0000313" key="8">
    <source>
        <dbReference type="Proteomes" id="UP000198341"/>
    </source>
</evidence>
<dbReference type="InterPro" id="IPR001680">
    <property type="entry name" value="WD40_rpt"/>
</dbReference>
<feature type="compositionally biased region" description="Low complexity" evidence="5">
    <location>
        <begin position="416"/>
        <end position="443"/>
    </location>
</feature>
<sequence length="1199" mass="133645">MSSSQQQRVMTSAETGRTTPRTTTTTRTTTRTIAAEDDRMNNTNSNGMPMIHVLVVDDERICRAVTSQVLRKCGYRVTTCESGAEAIELLRRGTEFNLLLTDVMMPDIDGPKLLQHVRHHSQFSQLPVIMMSANQHSEIVFECVRSGADDYLLKPVTVKQVKLLWQHVWRKQYSAAPQTVPRLNEYGEELDEDNEDDGICMLGKEEMFQGVPNVPRRLNSESDLLMNSNGNSGNNDNDNNSKNKNNSSKNNDNNITMNNNSTAINKSNINNNNKNSHPRSLSRDSSRENFLSMLLLKSIANNNKERNPSNVTATDTATAATTAAAKTASTTPKKTTKNNKDMNDSKNNANARNPPAQTRRVENADVEVPMEVDLPRANNRANKTKDAEIVRRKKEESELILRENKAKTEKRLIQNSSLAKKSSSSRSHGGSPGAHHSSPSSLSSHDDSNFVLAPPIQGLEKSRSFVSVRNWLDSNAFRTMSDETKFHVLARTAAILANEHERGFCSGGVNPSRLLISPQGDIKAFDKEEMNARSNRNRMARGSKQQPVMKRREVLYETLPSENELPNTIKSELVSLGALVSEMFWKDMFDVGSSSENPRAWFNEKEITHIDELHPEMAETFRKLISRDPRHRVSAQSVRDIALKQLEILRHRRSSSSTSMPSKATLVDRELNVDSERKANELKTIIDVLKSIEKSRQREYEKTQRELNVLNALSKLLPAGKQGISTRSNSKRKRGESNNNIHNSSDVPGALNSEKWARRPPESQRALDHVPFDDLPKIVFESLEETLFQAYAKSCKNHALQLARGGFSGEYNTGRAGSVKDDEKWISNMIKRTNVEEQLTDDLKEFGSCLTRVTRKWRFRVVARLGCGDLVGGSSDMVCSTAWNRDGDLFATAGISKRLCIYEVASVMQLGNAVHCPAIELSTSSKLSSISFNPYVKPVMASATYDGAMQIWDVQKGMETMRLKNHTKRVWSTEFSPIDPTRLLSASDDGTTRVWSITQRRECMVINDPNQANICSVNSSRMDSNLIAVGSADHKVHVYDLRNAVMPMLTLETHKKAVSYVRWMGNELVSASTDSLLRLWDVKGSRGVCLRTYTGHVNEKNFVGLSVTSDGRIACGSEDNTVRMYAKFAPLPVAGHSFMRMTPGCGLREGGPTAGLCGGIKPVLTNDKGAFVTSVAWSPDGQRLLASNSRGNLKIFELD</sequence>
<feature type="compositionally biased region" description="Polar residues" evidence="5">
    <location>
        <begin position="1"/>
        <end position="14"/>
    </location>
</feature>
<dbReference type="Gene3D" id="2.130.10.10">
    <property type="entry name" value="YVTN repeat-like/Quinoprotein amine dehydrogenase"/>
    <property type="match status" value="1"/>
</dbReference>
<feature type="compositionally biased region" description="Low complexity" evidence="5">
    <location>
        <begin position="321"/>
        <end position="333"/>
    </location>
</feature>
<feature type="compositionally biased region" description="Low complexity" evidence="5">
    <location>
        <begin position="15"/>
        <end position="28"/>
    </location>
</feature>
<feature type="compositionally biased region" description="Low complexity" evidence="5">
    <location>
        <begin position="226"/>
        <end position="275"/>
    </location>
</feature>
<dbReference type="GeneID" id="19013049"/>
<evidence type="ECO:0000256" key="1">
    <source>
        <dbReference type="ARBA" id="ARBA00022574"/>
    </source>
</evidence>
<dbReference type="EMBL" id="FO082268">
    <property type="protein sequence ID" value="CCO18475.1"/>
    <property type="molecule type" value="Genomic_DNA"/>
</dbReference>
<dbReference type="CDD" id="cd17584">
    <property type="entry name" value="REC_typeB_ARR-like"/>
    <property type="match status" value="1"/>
</dbReference>
<dbReference type="InterPro" id="IPR019775">
    <property type="entry name" value="WD40_repeat_CS"/>
</dbReference>
<dbReference type="SMART" id="SM00448">
    <property type="entry name" value="REC"/>
    <property type="match status" value="1"/>
</dbReference>
<organism evidence="7 8">
    <name type="scientific">Bathycoccus prasinos</name>
    <dbReference type="NCBI Taxonomy" id="41875"/>
    <lineage>
        <taxon>Eukaryota</taxon>
        <taxon>Viridiplantae</taxon>
        <taxon>Chlorophyta</taxon>
        <taxon>Mamiellophyceae</taxon>
        <taxon>Mamiellales</taxon>
        <taxon>Bathycoccaceae</taxon>
        <taxon>Bathycoccus</taxon>
    </lineage>
</organism>
<dbReference type="KEGG" id="bpg:Bathy11g03700"/>
<feature type="compositionally biased region" description="Basic and acidic residues" evidence="5">
    <location>
        <begin position="383"/>
        <end position="412"/>
    </location>
</feature>
<reference evidence="7 8" key="1">
    <citation type="submission" date="2011-10" db="EMBL/GenBank/DDBJ databases">
        <authorList>
            <person name="Genoscope - CEA"/>
        </authorList>
    </citation>
    <scope>NUCLEOTIDE SEQUENCE [LARGE SCALE GENOMIC DNA]</scope>
    <source>
        <strain evidence="7 8">RCC 1105</strain>
    </source>
</reference>
<dbReference type="SMART" id="SM00320">
    <property type="entry name" value="WD40"/>
    <property type="match status" value="7"/>
</dbReference>
<dbReference type="Gene3D" id="1.10.510.10">
    <property type="entry name" value="Transferase(Phosphotransferase) domain 1"/>
    <property type="match status" value="1"/>
</dbReference>
<dbReference type="PRINTS" id="PR00320">
    <property type="entry name" value="GPROTEINBRPT"/>
</dbReference>
<dbReference type="SUPFAM" id="SSF50978">
    <property type="entry name" value="WD40 repeat-like"/>
    <property type="match status" value="1"/>
</dbReference>
<dbReference type="InterPro" id="IPR011009">
    <property type="entry name" value="Kinase-like_dom_sf"/>
</dbReference>
<evidence type="ECO:0000256" key="5">
    <source>
        <dbReference type="SAM" id="MobiDB-lite"/>
    </source>
</evidence>
<dbReference type="PROSITE" id="PS50082">
    <property type="entry name" value="WD_REPEATS_2"/>
    <property type="match status" value="4"/>
</dbReference>
<feature type="repeat" description="WD" evidence="4">
    <location>
        <begin position="920"/>
        <end position="962"/>
    </location>
</feature>
<dbReference type="GO" id="GO:0000160">
    <property type="term" value="P:phosphorelay signal transduction system"/>
    <property type="evidence" value="ECO:0007669"/>
    <property type="project" value="InterPro"/>
</dbReference>
<dbReference type="GO" id="GO:0009640">
    <property type="term" value="P:photomorphogenesis"/>
    <property type="evidence" value="ECO:0007669"/>
    <property type="project" value="InterPro"/>
</dbReference>
<proteinExistence type="predicted"/>
<evidence type="ECO:0000313" key="7">
    <source>
        <dbReference type="EMBL" id="CCO18475.1"/>
    </source>
</evidence>
<evidence type="ECO:0000256" key="2">
    <source>
        <dbReference type="ARBA" id="ARBA00022737"/>
    </source>
</evidence>
<feature type="region of interest" description="Disordered" evidence="5">
    <location>
        <begin position="321"/>
        <end position="449"/>
    </location>
</feature>
<dbReference type="PANTHER" id="PTHR44218">
    <property type="entry name" value="PROTEIN SPA1-RELATED 2"/>
    <property type="match status" value="1"/>
</dbReference>
<name>K8F124_9CHLO</name>
<feature type="repeat" description="WD" evidence="4">
    <location>
        <begin position="1165"/>
        <end position="1199"/>
    </location>
</feature>
<feature type="compositionally biased region" description="Polar residues" evidence="5">
    <location>
        <begin position="737"/>
        <end position="746"/>
    </location>
</feature>
<dbReference type="PANTHER" id="PTHR44218:SF6">
    <property type="entry name" value="PROTEIN SUPPRESSOR OF PHYA-105 1"/>
    <property type="match status" value="1"/>
</dbReference>
<dbReference type="PROSITE" id="PS00678">
    <property type="entry name" value="WD_REPEATS_1"/>
    <property type="match status" value="2"/>
</dbReference>
<dbReference type="Proteomes" id="UP000198341">
    <property type="component" value="Chromosome 11"/>
</dbReference>
<dbReference type="CDD" id="cd00200">
    <property type="entry name" value="WD40"/>
    <property type="match status" value="1"/>
</dbReference>
<keyword evidence="3" id="KW-0597">Phosphoprotein</keyword>
<feature type="region of interest" description="Disordered" evidence="5">
    <location>
        <begin position="720"/>
        <end position="768"/>
    </location>
</feature>
<feature type="repeat" description="WD" evidence="4">
    <location>
        <begin position="963"/>
        <end position="1005"/>
    </location>
</feature>
<dbReference type="PROSITE" id="PS50294">
    <property type="entry name" value="WD_REPEATS_REGION"/>
    <property type="match status" value="3"/>
</dbReference>
<protein>
    <recommendedName>
        <fullName evidence="6">Response regulatory domain-containing protein</fullName>
    </recommendedName>
</protein>
<dbReference type="InterPro" id="IPR001789">
    <property type="entry name" value="Sig_transdc_resp-reg_receiver"/>
</dbReference>
<evidence type="ECO:0000256" key="3">
    <source>
        <dbReference type="PROSITE-ProRule" id="PRU00169"/>
    </source>
</evidence>
<dbReference type="PROSITE" id="PS50110">
    <property type="entry name" value="RESPONSE_REGULATORY"/>
    <property type="match status" value="1"/>
</dbReference>
<dbReference type="Pfam" id="PF00400">
    <property type="entry name" value="WD40"/>
    <property type="match status" value="4"/>
</dbReference>
<dbReference type="SUPFAM" id="SSF52172">
    <property type="entry name" value="CheY-like"/>
    <property type="match status" value="1"/>
</dbReference>
<evidence type="ECO:0000259" key="6">
    <source>
        <dbReference type="PROSITE" id="PS50110"/>
    </source>
</evidence>
<dbReference type="InterPro" id="IPR020472">
    <property type="entry name" value="WD40_PAC1"/>
</dbReference>
<feature type="modified residue" description="4-aspartylphosphate" evidence="3">
    <location>
        <position position="102"/>
    </location>
</feature>
<feature type="compositionally biased region" description="Basic and acidic residues" evidence="5">
    <location>
        <begin position="755"/>
        <end position="768"/>
    </location>
</feature>
<dbReference type="SUPFAM" id="SSF56112">
    <property type="entry name" value="Protein kinase-like (PK-like)"/>
    <property type="match status" value="1"/>
</dbReference>
<keyword evidence="8" id="KW-1185">Reference proteome</keyword>
<dbReference type="OrthoDB" id="498170at2759"/>
<feature type="region of interest" description="Disordered" evidence="5">
    <location>
        <begin position="1"/>
        <end position="28"/>
    </location>
</feature>
<accession>K8F124</accession>
<evidence type="ECO:0000256" key="4">
    <source>
        <dbReference type="PROSITE-ProRule" id="PRU00221"/>
    </source>
</evidence>
<dbReference type="InterPro" id="IPR011006">
    <property type="entry name" value="CheY-like_superfamily"/>
</dbReference>
<dbReference type="InterPro" id="IPR044630">
    <property type="entry name" value="SPA1/2/3/4"/>
</dbReference>